<dbReference type="InterPro" id="IPR037033">
    <property type="entry name" value="DNA-dir_RNAP_su2_hyb_sf"/>
</dbReference>
<keyword evidence="9" id="KW-1185">Reference proteome</keyword>
<protein>
    <recommendedName>
        <fullName evidence="2">DNA-directed RNA polymerase</fullName>
        <ecNumber evidence="2">2.7.7.6</ecNumber>
    </recommendedName>
</protein>
<evidence type="ECO:0000259" key="7">
    <source>
        <dbReference type="Pfam" id="PF00562"/>
    </source>
</evidence>
<dbReference type="InterPro" id="IPR014724">
    <property type="entry name" value="RNA_pol_RPB2_OB-fold"/>
</dbReference>
<reference evidence="8" key="1">
    <citation type="submission" date="2022-11" db="EMBL/GenBank/DDBJ databases">
        <title>Centuries of genome instability and evolution in soft-shell clam transmissible cancer (bioRxiv).</title>
        <authorList>
            <person name="Hart S.F.M."/>
            <person name="Yonemitsu M.A."/>
            <person name="Giersch R.M."/>
            <person name="Beal B.F."/>
            <person name="Arriagada G."/>
            <person name="Davis B.W."/>
            <person name="Ostrander E.A."/>
            <person name="Goff S.P."/>
            <person name="Metzger M.J."/>
        </authorList>
    </citation>
    <scope>NUCLEOTIDE SEQUENCE</scope>
    <source>
        <strain evidence="8">MELC-2E11</strain>
        <tissue evidence="8">Siphon/mantle</tissue>
    </source>
</reference>
<evidence type="ECO:0000313" key="9">
    <source>
        <dbReference type="Proteomes" id="UP001164746"/>
    </source>
</evidence>
<dbReference type="Gene3D" id="2.40.270.10">
    <property type="entry name" value="DNA-directed RNA polymerase, subunit 2, domain 6"/>
    <property type="match status" value="2"/>
</dbReference>
<dbReference type="EMBL" id="CP111017">
    <property type="protein sequence ID" value="WAR07663.1"/>
    <property type="molecule type" value="Genomic_DNA"/>
</dbReference>
<feature type="domain" description="DNA-directed RNA polymerase subunit 2 hybrid-binding" evidence="7">
    <location>
        <begin position="30"/>
        <end position="126"/>
    </location>
</feature>
<gene>
    <name evidence="8" type="ORF">MAR_017621</name>
</gene>
<name>A0ABY7ECD3_MYAAR</name>
<keyword evidence="3" id="KW-0240">DNA-directed RNA polymerase</keyword>
<evidence type="ECO:0000256" key="3">
    <source>
        <dbReference type="ARBA" id="ARBA00022478"/>
    </source>
</evidence>
<evidence type="ECO:0000313" key="8">
    <source>
        <dbReference type="EMBL" id="WAR07663.1"/>
    </source>
</evidence>
<comment type="similarity">
    <text evidence="1">Belongs to the RNA polymerase beta chain family.</text>
</comment>
<evidence type="ECO:0000256" key="6">
    <source>
        <dbReference type="ARBA" id="ARBA00023163"/>
    </source>
</evidence>
<feature type="domain" description="DNA-directed RNA polymerase subunit 2 hybrid-binding" evidence="7">
    <location>
        <begin position="131"/>
        <end position="197"/>
    </location>
</feature>
<evidence type="ECO:0000256" key="1">
    <source>
        <dbReference type="ARBA" id="ARBA00006835"/>
    </source>
</evidence>
<keyword evidence="6" id="KW-0804">Transcription</keyword>
<proteinExistence type="inferred from homology"/>
<evidence type="ECO:0000256" key="2">
    <source>
        <dbReference type="ARBA" id="ARBA00012418"/>
    </source>
</evidence>
<evidence type="ECO:0000256" key="5">
    <source>
        <dbReference type="ARBA" id="ARBA00022695"/>
    </source>
</evidence>
<keyword evidence="4" id="KW-0808">Transferase</keyword>
<keyword evidence="5" id="KW-0548">Nucleotidyltransferase</keyword>
<dbReference type="PANTHER" id="PTHR20856">
    <property type="entry name" value="DNA-DIRECTED RNA POLYMERASE I SUBUNIT 2"/>
    <property type="match status" value="1"/>
</dbReference>
<organism evidence="8 9">
    <name type="scientific">Mya arenaria</name>
    <name type="common">Soft-shell clam</name>
    <dbReference type="NCBI Taxonomy" id="6604"/>
    <lineage>
        <taxon>Eukaryota</taxon>
        <taxon>Metazoa</taxon>
        <taxon>Spiralia</taxon>
        <taxon>Lophotrochozoa</taxon>
        <taxon>Mollusca</taxon>
        <taxon>Bivalvia</taxon>
        <taxon>Autobranchia</taxon>
        <taxon>Heteroconchia</taxon>
        <taxon>Euheterodonta</taxon>
        <taxon>Imparidentia</taxon>
        <taxon>Neoheterodontei</taxon>
        <taxon>Myida</taxon>
        <taxon>Myoidea</taxon>
        <taxon>Myidae</taxon>
        <taxon>Mya</taxon>
    </lineage>
</organism>
<evidence type="ECO:0000256" key="4">
    <source>
        <dbReference type="ARBA" id="ARBA00022679"/>
    </source>
</evidence>
<dbReference type="InterPro" id="IPR007120">
    <property type="entry name" value="DNA-dir_RNAP_su2_dom"/>
</dbReference>
<dbReference type="SUPFAM" id="SSF64484">
    <property type="entry name" value="beta and beta-prime subunits of DNA dependent RNA-polymerase"/>
    <property type="match status" value="1"/>
</dbReference>
<dbReference type="EC" id="2.7.7.6" evidence="2"/>
<sequence>MFIFFMDRYGMILQHRVKDVRTEKADYYSKTIELINFDKLPAGQNATVAVMSYSGYDIEDALVINKASLDRGFGRCLVYRKQNATLRRYANQTFDKVMGPMVDANTRKPIWRHSALDSDGICAPGWLLHEFMYKGPVPSYIEKVMITSNTEEPFLVKMLLRQTRRPEIGDKFSSRHGQKGCQYCKSSKNVSTLKMPYACKLLFQELLSMNIVPRLSLKRYNEV</sequence>
<dbReference type="Proteomes" id="UP001164746">
    <property type="component" value="Chromosome 6"/>
</dbReference>
<dbReference type="InterPro" id="IPR015712">
    <property type="entry name" value="DNA-dir_RNA_pol_su2"/>
</dbReference>
<accession>A0ABY7ECD3</accession>
<dbReference type="Pfam" id="PF00562">
    <property type="entry name" value="RNA_pol_Rpb2_6"/>
    <property type="match status" value="2"/>
</dbReference>
<dbReference type="Gene3D" id="2.40.50.150">
    <property type="match status" value="2"/>
</dbReference>